<dbReference type="Gene3D" id="3.40.50.150">
    <property type="entry name" value="Vaccinia Virus protein VP39"/>
    <property type="match status" value="1"/>
</dbReference>
<dbReference type="STRING" id="402600.SAMN05216188_1298"/>
<dbReference type="SUPFAM" id="SSF53335">
    <property type="entry name" value="S-adenosyl-L-methionine-dependent methyltransferases"/>
    <property type="match status" value="1"/>
</dbReference>
<accession>A0A1H9VY79</accession>
<gene>
    <name evidence="1" type="ORF">SAMN05216188_1298</name>
</gene>
<dbReference type="GO" id="GO:0008168">
    <property type="term" value="F:methyltransferase activity"/>
    <property type="evidence" value="ECO:0007669"/>
    <property type="project" value="UniProtKB-KW"/>
</dbReference>
<organism evidence="1 2">
    <name type="scientific">Lentzea xinjiangensis</name>
    <dbReference type="NCBI Taxonomy" id="402600"/>
    <lineage>
        <taxon>Bacteria</taxon>
        <taxon>Bacillati</taxon>
        <taxon>Actinomycetota</taxon>
        <taxon>Actinomycetes</taxon>
        <taxon>Pseudonocardiales</taxon>
        <taxon>Pseudonocardiaceae</taxon>
        <taxon>Lentzea</taxon>
    </lineage>
</organism>
<dbReference type="Proteomes" id="UP000199352">
    <property type="component" value="Unassembled WGS sequence"/>
</dbReference>
<keyword evidence="2" id="KW-1185">Reference proteome</keyword>
<evidence type="ECO:0000313" key="2">
    <source>
        <dbReference type="Proteomes" id="UP000199352"/>
    </source>
</evidence>
<dbReference type="EMBL" id="FOFR01000029">
    <property type="protein sequence ID" value="SES26625.1"/>
    <property type="molecule type" value="Genomic_DNA"/>
</dbReference>
<keyword evidence="1" id="KW-0808">Transferase</keyword>
<sequence length="149" mass="15686">MIEADLRDVEKVLEHAATSRLLDLTRPVGVVAGSVLHCLPGTEDLAAALAAYHERLAPDSMLAASHADGAALGPELAAAVEDCLAEARITFVHRTARRFADLLGPCQPHPDGVVPIGCWRPNGLTLIRPEYSFGHAVLAEGLPGIAEQA</sequence>
<evidence type="ECO:0000313" key="1">
    <source>
        <dbReference type="EMBL" id="SES26625.1"/>
    </source>
</evidence>
<name>A0A1H9VY79_9PSEU</name>
<reference evidence="2" key="1">
    <citation type="submission" date="2016-10" db="EMBL/GenBank/DDBJ databases">
        <authorList>
            <person name="Varghese N."/>
            <person name="Submissions S."/>
        </authorList>
    </citation>
    <scope>NUCLEOTIDE SEQUENCE [LARGE SCALE GENOMIC DNA]</scope>
    <source>
        <strain evidence="2">CGMCC 4.3525</strain>
    </source>
</reference>
<dbReference type="InterPro" id="IPR029063">
    <property type="entry name" value="SAM-dependent_MTases_sf"/>
</dbReference>
<keyword evidence="1" id="KW-0489">Methyltransferase</keyword>
<dbReference type="Pfam" id="PF04672">
    <property type="entry name" value="Methyltransf_19"/>
    <property type="match status" value="1"/>
</dbReference>
<protein>
    <submittedName>
        <fullName evidence="1">S-adenosyl methyltransferase</fullName>
    </submittedName>
</protein>
<dbReference type="GO" id="GO:0032259">
    <property type="term" value="P:methylation"/>
    <property type="evidence" value="ECO:0007669"/>
    <property type="project" value="UniProtKB-KW"/>
</dbReference>
<dbReference type="InterPro" id="IPR006764">
    <property type="entry name" value="SAM_dep_MeTrfase_SAV2177_type"/>
</dbReference>
<dbReference type="AlphaFoldDB" id="A0A1H9VY79"/>
<proteinExistence type="predicted"/>